<feature type="transmembrane region" description="Helical" evidence="7">
    <location>
        <begin position="299"/>
        <end position="318"/>
    </location>
</feature>
<evidence type="ECO:0000256" key="5">
    <source>
        <dbReference type="ARBA" id="ARBA00022989"/>
    </source>
</evidence>
<organism evidence="9 10">
    <name type="scientific">Rothia kristinae</name>
    <dbReference type="NCBI Taxonomy" id="37923"/>
    <lineage>
        <taxon>Bacteria</taxon>
        <taxon>Bacillati</taxon>
        <taxon>Actinomycetota</taxon>
        <taxon>Actinomycetes</taxon>
        <taxon>Micrococcales</taxon>
        <taxon>Micrococcaceae</taxon>
        <taxon>Rothia</taxon>
    </lineage>
</organism>
<feature type="transmembrane region" description="Helical" evidence="7">
    <location>
        <begin position="112"/>
        <end position="136"/>
    </location>
</feature>
<protein>
    <submittedName>
        <fullName evidence="9">MFS transporter permease</fullName>
    </submittedName>
</protein>
<evidence type="ECO:0000259" key="8">
    <source>
        <dbReference type="PROSITE" id="PS50850"/>
    </source>
</evidence>
<dbReference type="PROSITE" id="PS00216">
    <property type="entry name" value="SUGAR_TRANSPORT_1"/>
    <property type="match status" value="1"/>
</dbReference>
<proteinExistence type="predicted"/>
<feature type="transmembrane region" description="Helical" evidence="7">
    <location>
        <begin position="89"/>
        <end position="106"/>
    </location>
</feature>
<keyword evidence="4 7" id="KW-0812">Transmembrane</keyword>
<keyword evidence="2" id="KW-0813">Transport</keyword>
<evidence type="ECO:0000313" key="9">
    <source>
        <dbReference type="EMBL" id="OAX51675.1"/>
    </source>
</evidence>
<comment type="caution">
    <text evidence="9">The sequence shown here is derived from an EMBL/GenBank/DDBJ whole genome shotgun (WGS) entry which is preliminary data.</text>
</comment>
<gene>
    <name evidence="9" type="ORF">AN277_0207425</name>
</gene>
<evidence type="ECO:0000313" key="10">
    <source>
        <dbReference type="Proteomes" id="UP000053171"/>
    </source>
</evidence>
<feature type="transmembrane region" description="Helical" evidence="7">
    <location>
        <begin position="184"/>
        <end position="202"/>
    </location>
</feature>
<keyword evidence="5 7" id="KW-1133">Transmembrane helix</keyword>
<dbReference type="AlphaFoldDB" id="A0A199NS89"/>
<feature type="transmembrane region" description="Helical" evidence="7">
    <location>
        <begin position="27"/>
        <end position="48"/>
    </location>
</feature>
<evidence type="ECO:0000256" key="3">
    <source>
        <dbReference type="ARBA" id="ARBA00022475"/>
    </source>
</evidence>
<accession>A0A199NS89</accession>
<dbReference type="GO" id="GO:0005886">
    <property type="term" value="C:plasma membrane"/>
    <property type="evidence" value="ECO:0007669"/>
    <property type="project" value="UniProtKB-SubCell"/>
</dbReference>
<dbReference type="SUPFAM" id="SSF103473">
    <property type="entry name" value="MFS general substrate transporter"/>
    <property type="match status" value="1"/>
</dbReference>
<evidence type="ECO:0000256" key="4">
    <source>
        <dbReference type="ARBA" id="ARBA00022692"/>
    </source>
</evidence>
<dbReference type="Proteomes" id="UP000053171">
    <property type="component" value="Unassembled WGS sequence"/>
</dbReference>
<feature type="transmembrane region" description="Helical" evidence="7">
    <location>
        <begin position="324"/>
        <end position="344"/>
    </location>
</feature>
<dbReference type="PROSITE" id="PS50850">
    <property type="entry name" value="MFS"/>
    <property type="match status" value="1"/>
</dbReference>
<name>A0A199NS89_9MICC</name>
<dbReference type="Gene3D" id="1.20.1250.20">
    <property type="entry name" value="MFS general substrate transporter like domains"/>
    <property type="match status" value="1"/>
</dbReference>
<dbReference type="EMBL" id="LJBJ02000014">
    <property type="protein sequence ID" value="OAX51675.1"/>
    <property type="molecule type" value="Genomic_DNA"/>
</dbReference>
<reference evidence="9" key="1">
    <citation type="submission" date="2016-06" db="EMBL/GenBank/DDBJ databases">
        <title>Identification of putative biosynthetic pathways for the production of bioactive secondary metabolites by the marine actinomycete Kocuria kristinae RUTW2-3.</title>
        <authorList>
            <person name="Waterworth S.C."/>
            <person name="Walmsley T.A."/>
            <person name="Matongo T."/>
            <person name="Davies-Coleman M.T."/>
            <person name="Dorrington R.A."/>
        </authorList>
    </citation>
    <scope>NUCLEOTIDE SEQUENCE [LARGE SCALE GENOMIC DNA]</scope>
    <source>
        <strain evidence="9">RUTW2-3</strain>
    </source>
</reference>
<comment type="subcellular location">
    <subcellularLocation>
        <location evidence="1">Cell membrane</location>
        <topology evidence="1">Multi-pass membrane protein</topology>
    </subcellularLocation>
</comment>
<dbReference type="PANTHER" id="PTHR23517:SF3">
    <property type="entry name" value="INTEGRAL MEMBRANE TRANSPORT PROTEIN"/>
    <property type="match status" value="1"/>
</dbReference>
<dbReference type="GO" id="GO:0022857">
    <property type="term" value="F:transmembrane transporter activity"/>
    <property type="evidence" value="ECO:0007669"/>
    <property type="project" value="InterPro"/>
</dbReference>
<evidence type="ECO:0000256" key="6">
    <source>
        <dbReference type="ARBA" id="ARBA00023136"/>
    </source>
</evidence>
<keyword evidence="3" id="KW-1003">Cell membrane</keyword>
<keyword evidence="10" id="KW-1185">Reference proteome</keyword>
<dbReference type="InterPro" id="IPR036259">
    <property type="entry name" value="MFS_trans_sf"/>
</dbReference>
<evidence type="ECO:0000256" key="7">
    <source>
        <dbReference type="SAM" id="Phobius"/>
    </source>
</evidence>
<evidence type="ECO:0000256" key="1">
    <source>
        <dbReference type="ARBA" id="ARBA00004651"/>
    </source>
</evidence>
<feature type="transmembrane region" description="Helical" evidence="7">
    <location>
        <begin position="386"/>
        <end position="408"/>
    </location>
</feature>
<keyword evidence="6 7" id="KW-0472">Membrane</keyword>
<dbReference type="Pfam" id="PF07690">
    <property type="entry name" value="MFS_1"/>
    <property type="match status" value="1"/>
</dbReference>
<dbReference type="InterPro" id="IPR011701">
    <property type="entry name" value="MFS"/>
</dbReference>
<feature type="transmembrane region" description="Helical" evidence="7">
    <location>
        <begin position="157"/>
        <end position="178"/>
    </location>
</feature>
<feature type="transmembrane region" description="Helical" evidence="7">
    <location>
        <begin position="356"/>
        <end position="380"/>
    </location>
</feature>
<feature type="transmembrane region" description="Helical" evidence="7">
    <location>
        <begin position="268"/>
        <end position="287"/>
    </location>
</feature>
<dbReference type="InterPro" id="IPR050171">
    <property type="entry name" value="MFS_Transporters"/>
</dbReference>
<sequence>MNHPATSANAVVSAGAVRPRIPHWLKVAAALFAVAWGGNQFTPLLIMYKDLDGLSTGAVDVLLGAYVLGIIPALLIGGPMSDRYGRRPLMVPAPVLAMIASILLGVGTSSPAVLFIGRIFSGLALGLVMVVGGSWIKELSGAPYDPEADESAGARRSSMALTAGFGLGAAVAAALAQFGPLQAQTPYLVHLLVTAIGFLMVLRAPETHARQATPAPLAEDLKIPAATHRRFLWVVVPMAPWVFGCAGCAYAVLPGLMGSRTHGLDVGFSGLLCLIALGFGIGIQSVGKKLDDPGSARGVVVGLAATVPSMGLAAWAAATHDPAVAILAAAALGLAYGMLLVSGLQEVQRIAGPEDLAGLTAVYYSLTYLGFFIPATLAMLNTWLTYPLMFAGGSVVALLCLGIAVAFYRRHLPAAQAPRTMSVPAAGAPETTAR</sequence>
<feature type="transmembrane region" description="Helical" evidence="7">
    <location>
        <begin position="231"/>
        <end position="253"/>
    </location>
</feature>
<feature type="transmembrane region" description="Helical" evidence="7">
    <location>
        <begin position="54"/>
        <end position="77"/>
    </location>
</feature>
<feature type="domain" description="Major facilitator superfamily (MFS) profile" evidence="8">
    <location>
        <begin position="23"/>
        <end position="409"/>
    </location>
</feature>
<evidence type="ECO:0000256" key="2">
    <source>
        <dbReference type="ARBA" id="ARBA00022448"/>
    </source>
</evidence>
<dbReference type="InterPro" id="IPR005829">
    <property type="entry name" value="Sugar_transporter_CS"/>
</dbReference>
<dbReference type="InterPro" id="IPR020846">
    <property type="entry name" value="MFS_dom"/>
</dbReference>
<dbReference type="PANTHER" id="PTHR23517">
    <property type="entry name" value="RESISTANCE PROTEIN MDTM, PUTATIVE-RELATED-RELATED"/>
    <property type="match status" value="1"/>
</dbReference>